<evidence type="ECO:0000313" key="1">
    <source>
        <dbReference type="EMBL" id="QYC97262.1"/>
    </source>
</evidence>
<accession>A0AC61NAT1</accession>
<dbReference type="EMBL" id="MZ398246">
    <property type="protein sequence ID" value="QYC97262.1"/>
    <property type="molecule type" value="Genomic_DNA"/>
</dbReference>
<protein>
    <submittedName>
        <fullName evidence="1">Tail fiber protein</fullName>
    </submittedName>
</protein>
<proteinExistence type="predicted"/>
<name>A0AC61NAT1_9CAUD</name>
<evidence type="ECO:0000313" key="2">
    <source>
        <dbReference type="Proteomes" id="UP000826566"/>
    </source>
</evidence>
<organism evidence="1 2">
    <name type="scientific">Escherichia phage IME178</name>
    <dbReference type="NCBI Taxonomy" id="2860371"/>
    <lineage>
        <taxon>Viruses</taxon>
        <taxon>Duplodnaviria</taxon>
        <taxon>Heunggongvirae</taxon>
        <taxon>Uroviricota</taxon>
        <taxon>Caudoviricetes</taxon>
        <taxon>Demerecviridae</taxon>
        <taxon>Markadamsvirinae</taxon>
        <taxon>Tequintavirus</taxon>
        <taxon>Tequintavirus IME178</taxon>
    </lineage>
</organism>
<reference evidence="1" key="1">
    <citation type="submission" date="2021-06" db="EMBL/GenBank/DDBJ databases">
        <authorList>
            <person name="Tian F."/>
            <person name="Li J."/>
            <person name="Li F."/>
            <person name="Tong Y."/>
        </authorList>
    </citation>
    <scope>NUCLEOTIDE SEQUENCE</scope>
</reference>
<sequence length="93" mass="10661">MLESYGGAINNLSGQYRITVEKYSNTPLEINFLDTYGDLELSDTTGRNKFNSVQASIVDPALSWKTNSITFYNSKYKEQDKNLDKNYSYLLQI</sequence>
<dbReference type="Proteomes" id="UP000826566">
    <property type="component" value="Segment"/>
</dbReference>
<keyword evidence="2" id="KW-1185">Reference proteome</keyword>